<accession>A0AAW1KAD5</accession>
<dbReference type="AlphaFoldDB" id="A0AAW1KAD5"/>
<dbReference type="Gene3D" id="3.80.10.10">
    <property type="entry name" value="Ribonuclease Inhibitor"/>
    <property type="match status" value="1"/>
</dbReference>
<feature type="domain" description="F-box" evidence="1">
    <location>
        <begin position="29"/>
        <end position="77"/>
    </location>
</feature>
<evidence type="ECO:0000313" key="2">
    <source>
        <dbReference type="EMBL" id="KAK9714812.1"/>
    </source>
</evidence>
<dbReference type="Pfam" id="PF24758">
    <property type="entry name" value="LRR_At5g56370"/>
    <property type="match status" value="1"/>
</dbReference>
<dbReference type="InterPro" id="IPR032675">
    <property type="entry name" value="LRR_dom_sf"/>
</dbReference>
<name>A0AAW1KAD5_SAPOF</name>
<dbReference type="InterPro" id="IPR036047">
    <property type="entry name" value="F-box-like_dom_sf"/>
</dbReference>
<sequence>MSTSGTINQSVVSLVDEHKLKRPISEESEDRISSLPDELRTKIVSCLPFEDAFKTCILSKSWKHIFSTLPKLSFRENRFPNVANRVRRFAALVDWTLANYEGSEIESLEIRFNILKKSCVQLRNAWVHFAIEHNVRRLELHGKINARQGLPTSLFTCESLTEFSLAANTQLLKLPSAINLPNLTSLSLIAVIFPDDTLTEALFAGCPLLTGLYIGRCNMFRLARLTISCPKLEGICFSNCMEIDTCTIVLEGSCVKKFVYDGSLPRNFEFGNMVSLWTAILNLRRDIEDGRNDTELAPVALNLLRSMCHARDLTLSALFNEVLPKLGGEPLQLGCFENLKIARLYVWATYANQEIVMTLLSKFHRVEILRLIIHRPYTMNGMYRVRMYPNKERLEGLLRHLLVLQIDNYDSNPLETIFLEFFLENAMYLTEVNINVPRVPFTPDEDRYRSLTNWLPLVTAYDLKAISEEYPNTLITISDLPRTIF</sequence>
<dbReference type="EMBL" id="JBDFQZ010000006">
    <property type="protein sequence ID" value="KAK9714812.1"/>
    <property type="molecule type" value="Genomic_DNA"/>
</dbReference>
<organism evidence="2 3">
    <name type="scientific">Saponaria officinalis</name>
    <name type="common">Common soapwort</name>
    <name type="synonym">Lychnis saponaria</name>
    <dbReference type="NCBI Taxonomy" id="3572"/>
    <lineage>
        <taxon>Eukaryota</taxon>
        <taxon>Viridiplantae</taxon>
        <taxon>Streptophyta</taxon>
        <taxon>Embryophyta</taxon>
        <taxon>Tracheophyta</taxon>
        <taxon>Spermatophyta</taxon>
        <taxon>Magnoliopsida</taxon>
        <taxon>eudicotyledons</taxon>
        <taxon>Gunneridae</taxon>
        <taxon>Pentapetalae</taxon>
        <taxon>Caryophyllales</taxon>
        <taxon>Caryophyllaceae</taxon>
        <taxon>Caryophylleae</taxon>
        <taxon>Saponaria</taxon>
    </lineage>
</organism>
<dbReference type="PANTHER" id="PTHR31900:SF30">
    <property type="entry name" value="SUPERFAMILY PROTEIN, PUTATIVE-RELATED"/>
    <property type="match status" value="1"/>
</dbReference>
<reference evidence="2" key="1">
    <citation type="submission" date="2024-03" db="EMBL/GenBank/DDBJ databases">
        <title>WGS assembly of Saponaria officinalis var. Norfolk2.</title>
        <authorList>
            <person name="Jenkins J."/>
            <person name="Shu S."/>
            <person name="Grimwood J."/>
            <person name="Barry K."/>
            <person name="Goodstein D."/>
            <person name="Schmutz J."/>
            <person name="Leebens-Mack J."/>
            <person name="Osbourn A."/>
        </authorList>
    </citation>
    <scope>NUCLEOTIDE SEQUENCE [LARGE SCALE GENOMIC DNA]</scope>
    <source>
        <strain evidence="2">JIC</strain>
    </source>
</reference>
<dbReference type="Pfam" id="PF00646">
    <property type="entry name" value="F-box"/>
    <property type="match status" value="1"/>
</dbReference>
<evidence type="ECO:0000259" key="1">
    <source>
        <dbReference type="PROSITE" id="PS50181"/>
    </source>
</evidence>
<comment type="caution">
    <text evidence="2">The sequence shown here is derived from an EMBL/GenBank/DDBJ whole genome shotgun (WGS) entry which is preliminary data.</text>
</comment>
<dbReference type="PROSITE" id="PS50181">
    <property type="entry name" value="FBOX"/>
    <property type="match status" value="1"/>
</dbReference>
<dbReference type="InterPro" id="IPR050232">
    <property type="entry name" value="FBL13/AtMIF1-like"/>
</dbReference>
<evidence type="ECO:0000313" key="3">
    <source>
        <dbReference type="Proteomes" id="UP001443914"/>
    </source>
</evidence>
<proteinExistence type="predicted"/>
<dbReference type="Gene3D" id="1.20.1280.50">
    <property type="match status" value="1"/>
</dbReference>
<protein>
    <recommendedName>
        <fullName evidence="1">F-box domain-containing protein</fullName>
    </recommendedName>
</protein>
<keyword evidence="3" id="KW-1185">Reference proteome</keyword>
<dbReference type="Proteomes" id="UP001443914">
    <property type="component" value="Unassembled WGS sequence"/>
</dbReference>
<dbReference type="InterPro" id="IPR001810">
    <property type="entry name" value="F-box_dom"/>
</dbReference>
<dbReference type="SUPFAM" id="SSF52047">
    <property type="entry name" value="RNI-like"/>
    <property type="match status" value="1"/>
</dbReference>
<dbReference type="InterPro" id="IPR055411">
    <property type="entry name" value="LRR_FXL15/At3g58940/PEG3-like"/>
</dbReference>
<dbReference type="PANTHER" id="PTHR31900">
    <property type="entry name" value="F-BOX/RNI SUPERFAMILY PROTEIN-RELATED"/>
    <property type="match status" value="1"/>
</dbReference>
<gene>
    <name evidence="2" type="ORF">RND81_06G122200</name>
</gene>
<dbReference type="SUPFAM" id="SSF81383">
    <property type="entry name" value="F-box domain"/>
    <property type="match status" value="1"/>
</dbReference>